<reference evidence="2 3" key="1">
    <citation type="submission" date="2024-03" db="EMBL/GenBank/DDBJ databases">
        <title>Adaptation during the transition from Ophiocordyceps entomopathogen to insect associate is accompanied by gene loss and intensified selection.</title>
        <authorList>
            <person name="Ward C.M."/>
            <person name="Onetto C.A."/>
            <person name="Borneman A.R."/>
        </authorList>
    </citation>
    <scope>NUCLEOTIDE SEQUENCE [LARGE SCALE GENOMIC DNA]</scope>
    <source>
        <strain evidence="2">AWRI1</strain>
        <tissue evidence="2">Single Adult Female</tissue>
    </source>
</reference>
<dbReference type="Proteomes" id="UP001367676">
    <property type="component" value="Unassembled WGS sequence"/>
</dbReference>
<sequence length="108" mass="12453">MFAQRSAAATTTQSALRIVVVVRGGTRRNKWLVQLTLASLQLTPFRHQPPALNISTPSKSILYAFTLWNDLSQDAAEKRREKSLKTRGRGRRNGRRERERNEDVYTRE</sequence>
<dbReference type="AlphaFoldDB" id="A0AAN9Y4W0"/>
<proteinExistence type="predicted"/>
<comment type="caution">
    <text evidence="2">The sequence shown here is derived from an EMBL/GenBank/DDBJ whole genome shotgun (WGS) entry which is preliminary data.</text>
</comment>
<gene>
    <name evidence="2" type="ORF">V9T40_007654</name>
</gene>
<feature type="compositionally biased region" description="Basic and acidic residues" evidence="1">
    <location>
        <begin position="96"/>
        <end position="108"/>
    </location>
</feature>
<feature type="compositionally biased region" description="Basic residues" evidence="1">
    <location>
        <begin position="85"/>
        <end position="95"/>
    </location>
</feature>
<accession>A0AAN9Y4W0</accession>
<organism evidence="2 3">
    <name type="scientific">Parthenolecanium corni</name>
    <dbReference type="NCBI Taxonomy" id="536013"/>
    <lineage>
        <taxon>Eukaryota</taxon>
        <taxon>Metazoa</taxon>
        <taxon>Ecdysozoa</taxon>
        <taxon>Arthropoda</taxon>
        <taxon>Hexapoda</taxon>
        <taxon>Insecta</taxon>
        <taxon>Pterygota</taxon>
        <taxon>Neoptera</taxon>
        <taxon>Paraneoptera</taxon>
        <taxon>Hemiptera</taxon>
        <taxon>Sternorrhyncha</taxon>
        <taxon>Coccoidea</taxon>
        <taxon>Coccidae</taxon>
        <taxon>Parthenolecanium</taxon>
    </lineage>
</organism>
<protein>
    <submittedName>
        <fullName evidence="2">Uncharacterized protein</fullName>
    </submittedName>
</protein>
<evidence type="ECO:0000313" key="2">
    <source>
        <dbReference type="EMBL" id="KAK7592902.1"/>
    </source>
</evidence>
<evidence type="ECO:0000256" key="1">
    <source>
        <dbReference type="SAM" id="MobiDB-lite"/>
    </source>
</evidence>
<evidence type="ECO:0000313" key="3">
    <source>
        <dbReference type="Proteomes" id="UP001367676"/>
    </source>
</evidence>
<name>A0AAN9Y4W0_9HEMI</name>
<feature type="region of interest" description="Disordered" evidence="1">
    <location>
        <begin position="76"/>
        <end position="108"/>
    </location>
</feature>
<keyword evidence="3" id="KW-1185">Reference proteome</keyword>
<dbReference type="EMBL" id="JBBCAQ010000020">
    <property type="protein sequence ID" value="KAK7592902.1"/>
    <property type="molecule type" value="Genomic_DNA"/>
</dbReference>